<evidence type="ECO:0000313" key="2">
    <source>
        <dbReference type="EMBL" id="QCQ57786.1"/>
    </source>
</evidence>
<dbReference type="EMBL" id="MK759918">
    <property type="protein sequence ID" value="QCQ57786.1"/>
    <property type="molecule type" value="Genomic_DNA"/>
</dbReference>
<evidence type="ECO:0000259" key="1">
    <source>
        <dbReference type="Pfam" id="PF04233"/>
    </source>
</evidence>
<accession>A0A4P8N7F8</accession>
<name>A0A4P8N7F8_9CAUD</name>
<dbReference type="Proteomes" id="UP000302244">
    <property type="component" value="Segment"/>
</dbReference>
<gene>
    <name evidence="2" type="ORF">B83_gp06</name>
</gene>
<dbReference type="InterPro" id="IPR006528">
    <property type="entry name" value="Phage_head_morphogenesis_dom"/>
</dbReference>
<feature type="domain" description="Phage head morphogenesis" evidence="1">
    <location>
        <begin position="152"/>
        <end position="272"/>
    </location>
</feature>
<evidence type="ECO:0000313" key="3">
    <source>
        <dbReference type="Proteomes" id="UP000302244"/>
    </source>
</evidence>
<sequence>MNTTERLLKSINLILKENSEDIADDLPEDLPGASELQDFIDEFEKKIAKLLREQKKYYVDAIKAYGEKDDIVNEELLSYLVDDLFVNDKFNGEMESLTNETFVAVVSLIAAIIMESVDPDILFEEMSEGTEQDISEWSKQLAIYMNSTTSNALEKEITTAVDEGKTIAAVLITIKGLSVFARRRAANIAIDEILTAFSMGQQESYLQSPAVEKKKWLHTAGTKHPRQNHIQMSGTIVAVDEVFHIAGSSETCMYPRDGNLSPKERRNCQCVAVPVINDEIVRMSKKDKESLRQDFLNRSVDIVNKE</sequence>
<organism evidence="2 3">
    <name type="scientific">Bacillus phage vB_BtS_B83</name>
    <dbReference type="NCBI Taxonomy" id="2565501"/>
    <lineage>
        <taxon>Viruses</taxon>
        <taxon>Duplodnaviria</taxon>
        <taxon>Heunggongvirae</taxon>
        <taxon>Uroviricota</taxon>
        <taxon>Caudoviricetes</taxon>
        <taxon>Skryabinvirinae</taxon>
        <taxon>Pushchinovirus</taxon>
        <taxon>Pushchinovirus B83</taxon>
    </lineage>
</organism>
<keyword evidence="3" id="KW-1185">Reference proteome</keyword>
<dbReference type="Pfam" id="PF04233">
    <property type="entry name" value="Phage_Mu_F"/>
    <property type="match status" value="1"/>
</dbReference>
<protein>
    <submittedName>
        <fullName evidence="2">Putative head morphogenesis protein</fullName>
    </submittedName>
</protein>
<reference evidence="2 3" key="1">
    <citation type="submission" date="2019-04" db="EMBL/GenBank/DDBJ databases">
        <title>Bacillus phage vB_BtS_B83 previously designated as a plasmid may represent new Siphoviridae genus.</title>
        <authorList>
            <person name="Piligrimova E."/>
            <person name="Kazantseva O."/>
            <person name="Zagorodny V."/>
            <person name="Shadrin A."/>
        </authorList>
    </citation>
    <scope>NUCLEOTIDE SEQUENCE [LARGE SCALE GENOMIC DNA]</scope>
</reference>
<proteinExistence type="predicted"/>